<reference evidence="2 3" key="1">
    <citation type="submission" date="2012-05" db="EMBL/GenBank/DDBJ databases">
        <title>Finished chromosome of genome of Chamaesiphon sp. PCC 6605.</title>
        <authorList>
            <consortium name="US DOE Joint Genome Institute"/>
            <person name="Gugger M."/>
            <person name="Coursin T."/>
            <person name="Rippka R."/>
            <person name="Tandeau De Marsac N."/>
            <person name="Huntemann M."/>
            <person name="Wei C.-L."/>
            <person name="Han J."/>
            <person name="Detter J.C."/>
            <person name="Han C."/>
            <person name="Tapia R."/>
            <person name="Chen A."/>
            <person name="Kyrpides N."/>
            <person name="Mavromatis K."/>
            <person name="Markowitz V."/>
            <person name="Szeto E."/>
            <person name="Ivanova N."/>
            <person name="Pagani I."/>
            <person name="Pati A."/>
            <person name="Goodwin L."/>
            <person name="Nordberg H.P."/>
            <person name="Cantor M.N."/>
            <person name="Hua S.X."/>
            <person name="Woyke T."/>
            <person name="Kerfeld C.A."/>
        </authorList>
    </citation>
    <scope>NUCLEOTIDE SEQUENCE [LARGE SCALE GENOMIC DNA]</scope>
    <source>
        <strain evidence="3">ATCC 27169 / PCC 6605</strain>
    </source>
</reference>
<feature type="transmembrane region" description="Helical" evidence="1">
    <location>
        <begin position="21"/>
        <end position="48"/>
    </location>
</feature>
<dbReference type="Proteomes" id="UP000010366">
    <property type="component" value="Chromosome"/>
</dbReference>
<keyword evidence="1" id="KW-0812">Transmembrane</keyword>
<accession>K9UM75</accession>
<keyword evidence="1" id="KW-0472">Membrane</keyword>
<evidence type="ECO:0000313" key="3">
    <source>
        <dbReference type="Proteomes" id="UP000010366"/>
    </source>
</evidence>
<protein>
    <submittedName>
        <fullName evidence="2">Prepilin-type N-terminal cleavage/methylation domain-containing protein</fullName>
    </submittedName>
</protein>
<sequence length="251" mass="27491">MLDRQKKARHLLLQQLNSGGFTLIELIVALAITTIVISLTGTGLYALMKANQRSQIETTDRLELEQALAFITDEIKMSRQVQANISWPTTPTTAIGNFNPASGSSQIQPILVLIPASSSRLKDPIVYYLADPPNSSVWSGQRVIYRWGPTLLQNGNYSDGDGHDIALISPTATIEYYNEVLVDRISDVAPAQASIACESSYSYSVPSISTRLGFYACIAPDEKSVKLWMYKQKTSSAKSVSIDALVVTRSN</sequence>
<dbReference type="HOGENOM" id="CLU_1105595_0_0_3"/>
<keyword evidence="3" id="KW-1185">Reference proteome</keyword>
<dbReference type="EMBL" id="CP003600">
    <property type="protein sequence ID" value="AFY95551.1"/>
    <property type="molecule type" value="Genomic_DNA"/>
</dbReference>
<keyword evidence="1" id="KW-1133">Transmembrane helix</keyword>
<dbReference type="OrthoDB" id="568963at2"/>
<gene>
    <name evidence="2" type="ORF">Cha6605_4633</name>
</gene>
<dbReference type="STRING" id="1173020.Cha6605_4633"/>
<dbReference type="RefSeq" id="WP_015161649.1">
    <property type="nucleotide sequence ID" value="NC_019697.1"/>
</dbReference>
<name>K9UM75_CHAP6</name>
<dbReference type="InterPro" id="IPR012902">
    <property type="entry name" value="N_methyl_site"/>
</dbReference>
<dbReference type="AlphaFoldDB" id="K9UM75"/>
<proteinExistence type="predicted"/>
<dbReference type="eggNOG" id="COG4966">
    <property type="taxonomic scope" value="Bacteria"/>
</dbReference>
<dbReference type="PROSITE" id="PS00409">
    <property type="entry name" value="PROKAR_NTER_METHYL"/>
    <property type="match status" value="1"/>
</dbReference>
<evidence type="ECO:0000256" key="1">
    <source>
        <dbReference type="SAM" id="Phobius"/>
    </source>
</evidence>
<evidence type="ECO:0000313" key="2">
    <source>
        <dbReference type="EMBL" id="AFY95551.1"/>
    </source>
</evidence>
<dbReference type="KEGG" id="cmp:Cha6605_4633"/>
<dbReference type="Pfam" id="PF07963">
    <property type="entry name" value="N_methyl"/>
    <property type="match status" value="1"/>
</dbReference>
<dbReference type="NCBIfam" id="TIGR02532">
    <property type="entry name" value="IV_pilin_GFxxxE"/>
    <property type="match status" value="1"/>
</dbReference>
<organism evidence="2 3">
    <name type="scientific">Chamaesiphon minutus (strain ATCC 27169 / PCC 6605)</name>
    <dbReference type="NCBI Taxonomy" id="1173020"/>
    <lineage>
        <taxon>Bacteria</taxon>
        <taxon>Bacillati</taxon>
        <taxon>Cyanobacteriota</taxon>
        <taxon>Cyanophyceae</taxon>
        <taxon>Gomontiellales</taxon>
        <taxon>Chamaesiphonaceae</taxon>
        <taxon>Chamaesiphon</taxon>
    </lineage>
</organism>